<dbReference type="InterPro" id="IPR018076">
    <property type="entry name" value="T2SS_GspF_dom"/>
</dbReference>
<evidence type="ECO:0000256" key="6">
    <source>
        <dbReference type="ARBA" id="ARBA00023136"/>
    </source>
</evidence>
<dbReference type="Pfam" id="PF00482">
    <property type="entry name" value="T2SSF"/>
    <property type="match status" value="2"/>
</dbReference>
<organism evidence="9 10">
    <name type="scientific">Candidatus Scatousia excrementipullorum</name>
    <dbReference type="NCBI Taxonomy" id="2840936"/>
    <lineage>
        <taxon>Bacteria</taxon>
        <taxon>Candidatus Scatousia</taxon>
    </lineage>
</organism>
<keyword evidence="3" id="KW-1003">Cell membrane</keyword>
<proteinExistence type="inferred from homology"/>
<feature type="domain" description="Type II secretion system protein GspF" evidence="8">
    <location>
        <begin position="69"/>
        <end position="192"/>
    </location>
</feature>
<feature type="transmembrane region" description="Helical" evidence="7">
    <location>
        <begin position="165"/>
        <end position="191"/>
    </location>
</feature>
<feature type="domain" description="Type II secretion system protein GspF" evidence="8">
    <location>
        <begin position="276"/>
        <end position="392"/>
    </location>
</feature>
<gene>
    <name evidence="9" type="ORF">IAC76_05960</name>
</gene>
<protein>
    <submittedName>
        <fullName evidence="9">Type II secretion system F family protein</fullName>
    </submittedName>
</protein>
<dbReference type="PANTHER" id="PTHR30012">
    <property type="entry name" value="GENERAL SECRETION PATHWAY PROTEIN"/>
    <property type="match status" value="1"/>
</dbReference>
<dbReference type="InterPro" id="IPR042094">
    <property type="entry name" value="T2SS_GspF_sf"/>
</dbReference>
<evidence type="ECO:0000313" key="10">
    <source>
        <dbReference type="Proteomes" id="UP000823632"/>
    </source>
</evidence>
<comment type="similarity">
    <text evidence="2">Belongs to the GSP F family.</text>
</comment>
<comment type="subcellular location">
    <subcellularLocation>
        <location evidence="1">Cell membrane</location>
        <topology evidence="1">Multi-pass membrane protein</topology>
    </subcellularLocation>
</comment>
<dbReference type="AlphaFoldDB" id="A0A9D9DRV1"/>
<name>A0A9D9DRV1_9BACT</name>
<sequence>MAIYHYTAIKDNKVEVKGTLEAETPAEARAKVKALGFLPTGIYVEEQQKSVVQTVENNIHLGLSDKVLFTSELSIMFASGISTLEALETAQLHAPKDKIKLLAKGLKNRILKGATFTDALRAYEPVFGELYISICEAGENSGTLDKSMEYLTNLLKKQDSLRMKILSMSVYPIILVLMLVVVYLLCGLYVFPQFIEKINIDAADIPVMVKLITVPCEILFANWVSFLITVIAVGFGSYWLASQKFFKEFWDKLLLDVAKVKDFVQYIDLAYYFAVLQISYEAGVPINKCLELSKNTISNGIIKKQAEHVEKIVMNGQELSKAFSISGLVPPVLNVLIASGEKAGRLGQMFRDVTIAIDKQLETASEVLSKAFEPALLIIIGCFVAYVVIAFFQMYAQAFQSLI</sequence>
<evidence type="ECO:0000313" key="9">
    <source>
        <dbReference type="EMBL" id="MBO8430915.1"/>
    </source>
</evidence>
<evidence type="ECO:0000256" key="5">
    <source>
        <dbReference type="ARBA" id="ARBA00022989"/>
    </source>
</evidence>
<dbReference type="GO" id="GO:0005886">
    <property type="term" value="C:plasma membrane"/>
    <property type="evidence" value="ECO:0007669"/>
    <property type="project" value="UniProtKB-SubCell"/>
</dbReference>
<keyword evidence="6 7" id="KW-0472">Membrane</keyword>
<keyword evidence="4 7" id="KW-0812">Transmembrane</keyword>
<reference evidence="9" key="2">
    <citation type="journal article" date="2021" name="PeerJ">
        <title>Extensive microbial diversity within the chicken gut microbiome revealed by metagenomics and culture.</title>
        <authorList>
            <person name="Gilroy R."/>
            <person name="Ravi A."/>
            <person name="Getino M."/>
            <person name="Pursley I."/>
            <person name="Horton D.L."/>
            <person name="Alikhan N.F."/>
            <person name="Baker D."/>
            <person name="Gharbi K."/>
            <person name="Hall N."/>
            <person name="Watson M."/>
            <person name="Adriaenssens E.M."/>
            <person name="Foster-Nyarko E."/>
            <person name="Jarju S."/>
            <person name="Secka A."/>
            <person name="Antonio M."/>
            <person name="Oren A."/>
            <person name="Chaudhuri R.R."/>
            <person name="La Ragione R."/>
            <person name="Hildebrand F."/>
            <person name="Pallen M.J."/>
        </authorList>
    </citation>
    <scope>NUCLEOTIDE SEQUENCE</scope>
    <source>
        <strain evidence="9">10192</strain>
    </source>
</reference>
<feature type="transmembrane region" description="Helical" evidence="7">
    <location>
        <begin position="218"/>
        <end position="241"/>
    </location>
</feature>
<feature type="transmembrane region" description="Helical" evidence="7">
    <location>
        <begin position="375"/>
        <end position="396"/>
    </location>
</feature>
<comment type="caution">
    <text evidence="9">The sequence shown here is derived from an EMBL/GenBank/DDBJ whole genome shotgun (WGS) entry which is preliminary data.</text>
</comment>
<evidence type="ECO:0000256" key="4">
    <source>
        <dbReference type="ARBA" id="ARBA00022692"/>
    </source>
</evidence>
<dbReference type="EMBL" id="JADIND010000125">
    <property type="protein sequence ID" value="MBO8430915.1"/>
    <property type="molecule type" value="Genomic_DNA"/>
</dbReference>
<keyword evidence="5 7" id="KW-1133">Transmembrane helix</keyword>
<dbReference type="PRINTS" id="PR00812">
    <property type="entry name" value="BCTERIALGSPF"/>
</dbReference>
<evidence type="ECO:0000256" key="7">
    <source>
        <dbReference type="SAM" id="Phobius"/>
    </source>
</evidence>
<dbReference type="Proteomes" id="UP000823632">
    <property type="component" value="Unassembled WGS sequence"/>
</dbReference>
<evidence type="ECO:0000256" key="1">
    <source>
        <dbReference type="ARBA" id="ARBA00004651"/>
    </source>
</evidence>
<evidence type="ECO:0000256" key="2">
    <source>
        <dbReference type="ARBA" id="ARBA00005745"/>
    </source>
</evidence>
<evidence type="ECO:0000256" key="3">
    <source>
        <dbReference type="ARBA" id="ARBA00022475"/>
    </source>
</evidence>
<dbReference type="InterPro" id="IPR003004">
    <property type="entry name" value="GspF/PilC"/>
</dbReference>
<dbReference type="PANTHER" id="PTHR30012:SF0">
    <property type="entry name" value="TYPE II SECRETION SYSTEM PROTEIN F-RELATED"/>
    <property type="match status" value="1"/>
</dbReference>
<evidence type="ECO:0000259" key="8">
    <source>
        <dbReference type="Pfam" id="PF00482"/>
    </source>
</evidence>
<reference evidence="9" key="1">
    <citation type="submission" date="2020-10" db="EMBL/GenBank/DDBJ databases">
        <authorList>
            <person name="Gilroy R."/>
        </authorList>
    </citation>
    <scope>NUCLEOTIDE SEQUENCE</scope>
    <source>
        <strain evidence="9">10192</strain>
    </source>
</reference>
<accession>A0A9D9DRV1</accession>
<dbReference type="Gene3D" id="1.20.81.30">
    <property type="entry name" value="Type II secretion system (T2SS), domain F"/>
    <property type="match status" value="2"/>
</dbReference>